<sequence length="62" mass="6934">MNYPLVGSSPTFSVLLLLLFSSITLVSLVTISSLDADGPLLFHLLCFIYCSSSFCYWLTFIY</sequence>
<name>A0ACC0TT16_9AGAM</name>
<proteinExistence type="predicted"/>
<evidence type="ECO:0000313" key="2">
    <source>
        <dbReference type="Proteomes" id="UP001207468"/>
    </source>
</evidence>
<evidence type="ECO:0000313" key="1">
    <source>
        <dbReference type="EMBL" id="KAI9437936.1"/>
    </source>
</evidence>
<keyword evidence="2" id="KW-1185">Reference proteome</keyword>
<organism evidence="1 2">
    <name type="scientific">Russula earlei</name>
    <dbReference type="NCBI Taxonomy" id="71964"/>
    <lineage>
        <taxon>Eukaryota</taxon>
        <taxon>Fungi</taxon>
        <taxon>Dikarya</taxon>
        <taxon>Basidiomycota</taxon>
        <taxon>Agaricomycotina</taxon>
        <taxon>Agaricomycetes</taxon>
        <taxon>Russulales</taxon>
        <taxon>Russulaceae</taxon>
        <taxon>Russula</taxon>
    </lineage>
</organism>
<dbReference type="Proteomes" id="UP001207468">
    <property type="component" value="Unassembled WGS sequence"/>
</dbReference>
<comment type="caution">
    <text evidence="1">The sequence shown here is derived from an EMBL/GenBank/DDBJ whole genome shotgun (WGS) entry which is preliminary data.</text>
</comment>
<gene>
    <name evidence="1" type="ORF">F5148DRAFT_1262060</name>
</gene>
<dbReference type="EMBL" id="JAGFNK010000869">
    <property type="protein sequence ID" value="KAI9437936.1"/>
    <property type="molecule type" value="Genomic_DNA"/>
</dbReference>
<feature type="non-terminal residue" evidence="1">
    <location>
        <position position="62"/>
    </location>
</feature>
<protein>
    <submittedName>
        <fullName evidence="1">Uncharacterized protein</fullName>
    </submittedName>
</protein>
<accession>A0ACC0TT16</accession>
<reference evidence="1" key="1">
    <citation type="submission" date="2021-03" db="EMBL/GenBank/DDBJ databases">
        <title>Evolutionary priming and transition to the ectomycorrhizal habit in an iconic lineage of mushroom-forming fungi: is preadaptation a requirement?</title>
        <authorList>
            <consortium name="DOE Joint Genome Institute"/>
            <person name="Looney B.P."/>
            <person name="Miyauchi S."/>
            <person name="Morin E."/>
            <person name="Drula E."/>
            <person name="Courty P.E."/>
            <person name="Chicoki N."/>
            <person name="Fauchery L."/>
            <person name="Kohler A."/>
            <person name="Kuo A."/>
            <person name="LaButti K."/>
            <person name="Pangilinan J."/>
            <person name="Lipzen A."/>
            <person name="Riley R."/>
            <person name="Andreopoulos W."/>
            <person name="He G."/>
            <person name="Johnson J."/>
            <person name="Barry K.W."/>
            <person name="Grigoriev I.V."/>
            <person name="Nagy L."/>
            <person name="Hibbett D."/>
            <person name="Henrissat B."/>
            <person name="Matheny P.B."/>
            <person name="Labbe J."/>
            <person name="Martin A.F."/>
        </authorList>
    </citation>
    <scope>NUCLEOTIDE SEQUENCE</scope>
    <source>
        <strain evidence="1">BPL698</strain>
    </source>
</reference>